<dbReference type="InterPro" id="IPR004838">
    <property type="entry name" value="NHTrfase_class1_PyrdxlP-BS"/>
</dbReference>
<proteinExistence type="inferred from homology"/>
<evidence type="ECO:0000259" key="7">
    <source>
        <dbReference type="Pfam" id="PF00155"/>
    </source>
</evidence>
<dbReference type="GO" id="GO:0006520">
    <property type="term" value="P:amino acid metabolic process"/>
    <property type="evidence" value="ECO:0007669"/>
    <property type="project" value="InterPro"/>
</dbReference>
<dbReference type="Gene3D" id="3.90.1150.10">
    <property type="entry name" value="Aspartate Aminotransferase, domain 1"/>
    <property type="match status" value="1"/>
</dbReference>
<evidence type="ECO:0000256" key="1">
    <source>
        <dbReference type="ARBA" id="ARBA00001933"/>
    </source>
</evidence>
<comment type="similarity">
    <text evidence="2 6">Belongs to the class-I pyridoxal-phosphate-dependent aminotransferase family.</text>
</comment>
<evidence type="ECO:0000256" key="3">
    <source>
        <dbReference type="ARBA" id="ARBA00022576"/>
    </source>
</evidence>
<accession>A0A1F5TQ09</accession>
<name>A0A1F5TQ09_9BACT</name>
<dbReference type="InterPro" id="IPR004839">
    <property type="entry name" value="Aminotransferase_I/II_large"/>
</dbReference>
<reference evidence="8 9" key="1">
    <citation type="journal article" date="2016" name="Nat. Commun.">
        <title>Thousands of microbial genomes shed light on interconnected biogeochemical processes in an aquifer system.</title>
        <authorList>
            <person name="Anantharaman K."/>
            <person name="Brown C.T."/>
            <person name="Hug L.A."/>
            <person name="Sharon I."/>
            <person name="Castelle C.J."/>
            <person name="Probst A.J."/>
            <person name="Thomas B.C."/>
            <person name="Singh A."/>
            <person name="Wilkins M.J."/>
            <person name="Karaoz U."/>
            <person name="Brodie E.L."/>
            <person name="Williams K.H."/>
            <person name="Hubbard S.S."/>
            <person name="Banfield J.F."/>
        </authorList>
    </citation>
    <scope>NUCLEOTIDE SEQUENCE [LARGE SCALE GENOMIC DNA]</scope>
</reference>
<dbReference type="NCBIfam" id="NF005744">
    <property type="entry name" value="PRK07568.1"/>
    <property type="match status" value="1"/>
</dbReference>
<dbReference type="EMBL" id="MFGL01000011">
    <property type="protein sequence ID" value="OGF41000.1"/>
    <property type="molecule type" value="Genomic_DNA"/>
</dbReference>
<dbReference type="Pfam" id="PF00155">
    <property type="entry name" value="Aminotran_1_2"/>
    <property type="match status" value="1"/>
</dbReference>
<dbReference type="AlphaFoldDB" id="A0A1F5TQ09"/>
<evidence type="ECO:0000256" key="6">
    <source>
        <dbReference type="RuleBase" id="RU000481"/>
    </source>
</evidence>
<dbReference type="SUPFAM" id="SSF53383">
    <property type="entry name" value="PLP-dependent transferases"/>
    <property type="match status" value="1"/>
</dbReference>
<evidence type="ECO:0000313" key="8">
    <source>
        <dbReference type="EMBL" id="OGF41000.1"/>
    </source>
</evidence>
<dbReference type="Proteomes" id="UP000177939">
    <property type="component" value="Unassembled WGS sequence"/>
</dbReference>
<dbReference type="PANTHER" id="PTHR46383">
    <property type="entry name" value="ASPARTATE AMINOTRANSFERASE"/>
    <property type="match status" value="1"/>
</dbReference>
<evidence type="ECO:0000256" key="5">
    <source>
        <dbReference type="ARBA" id="ARBA00022898"/>
    </source>
</evidence>
<dbReference type="GO" id="GO:0030170">
    <property type="term" value="F:pyridoxal phosphate binding"/>
    <property type="evidence" value="ECO:0007669"/>
    <property type="project" value="InterPro"/>
</dbReference>
<dbReference type="InterPro" id="IPR015421">
    <property type="entry name" value="PyrdxlP-dep_Trfase_major"/>
</dbReference>
<sequence length="397" mass="44042">MLTTSKRANTIIASPIRKFLPLMRAAEQRGVKVFKLNVGDPDIAPPRLLFATIKKYHQPNLGYAPSPGISEHVEAWAAYYRKFKVELQPANIIPTVGGAEAILFSLLAVADPGDEVIVFEPFYASYKAFAAMSSVKLVPVTLRVENNFALPAAAELEKKITKKTRAIVVINPNNPSGTVWGEKELQSIIALARKHNLFVICDETYREIVFEQKPFSILRIPAAKQCAIVVDSASKRFSAPGARIGCVASLNADIMAALLKFAMARLSAPTLEQYGLIPLLKNSTGYTAKITAEYKKRRDVVFSALQEMPGVTCRRPQGAFYLIAKLPVADSEDFVKFMLSEFNYKNKTVMVTPAADFYMTKGLGRNEIRIAYVLNVKELKEAMDILKRGLAQYLEKK</sequence>
<comment type="caution">
    <text evidence="8">The sequence shown here is derived from an EMBL/GenBank/DDBJ whole genome shotgun (WGS) entry which is preliminary data.</text>
</comment>
<feature type="domain" description="Aminotransferase class I/classII large" evidence="7">
    <location>
        <begin position="32"/>
        <end position="385"/>
    </location>
</feature>
<dbReference type="GO" id="GO:0008483">
    <property type="term" value="F:transaminase activity"/>
    <property type="evidence" value="ECO:0007669"/>
    <property type="project" value="UniProtKB-KW"/>
</dbReference>
<keyword evidence="3 6" id="KW-0032">Aminotransferase</keyword>
<evidence type="ECO:0000256" key="4">
    <source>
        <dbReference type="ARBA" id="ARBA00022679"/>
    </source>
</evidence>
<dbReference type="InterPro" id="IPR050596">
    <property type="entry name" value="AspAT/PAT-like"/>
</dbReference>
<dbReference type="InterPro" id="IPR015424">
    <property type="entry name" value="PyrdxlP-dep_Trfase"/>
</dbReference>
<organism evidence="8 9">
    <name type="scientific">Candidatus Falkowbacteria bacterium RIFOXYC2_FULL_47_12</name>
    <dbReference type="NCBI Taxonomy" id="1798004"/>
    <lineage>
        <taxon>Bacteria</taxon>
        <taxon>Candidatus Falkowiibacteriota</taxon>
    </lineage>
</organism>
<evidence type="ECO:0000313" key="9">
    <source>
        <dbReference type="Proteomes" id="UP000177939"/>
    </source>
</evidence>
<comment type="cofactor">
    <cofactor evidence="1 6">
        <name>pyridoxal 5'-phosphate</name>
        <dbReference type="ChEBI" id="CHEBI:597326"/>
    </cofactor>
</comment>
<gene>
    <name evidence="8" type="ORF">A2477_02585</name>
</gene>
<dbReference type="PROSITE" id="PS00105">
    <property type="entry name" value="AA_TRANSFER_CLASS_1"/>
    <property type="match status" value="1"/>
</dbReference>
<dbReference type="Gene3D" id="3.40.640.10">
    <property type="entry name" value="Type I PLP-dependent aspartate aminotransferase-like (Major domain)"/>
    <property type="match status" value="1"/>
</dbReference>
<protein>
    <recommendedName>
        <fullName evidence="6">Aminotransferase</fullName>
        <ecNumber evidence="6">2.6.1.-</ecNumber>
    </recommendedName>
</protein>
<keyword evidence="4 6" id="KW-0808">Transferase</keyword>
<evidence type="ECO:0000256" key="2">
    <source>
        <dbReference type="ARBA" id="ARBA00007441"/>
    </source>
</evidence>
<dbReference type="InterPro" id="IPR015422">
    <property type="entry name" value="PyrdxlP-dep_Trfase_small"/>
</dbReference>
<dbReference type="CDD" id="cd00609">
    <property type="entry name" value="AAT_like"/>
    <property type="match status" value="1"/>
</dbReference>
<dbReference type="EC" id="2.6.1.-" evidence="6"/>
<keyword evidence="5" id="KW-0663">Pyridoxal phosphate</keyword>